<dbReference type="SUPFAM" id="SSF51735">
    <property type="entry name" value="NAD(P)-binding Rossmann-fold domains"/>
    <property type="match status" value="1"/>
</dbReference>
<name>X2CXW7_PICAB</name>
<keyword evidence="1" id="KW-0521">NADP</keyword>
<dbReference type="InterPro" id="IPR050608">
    <property type="entry name" value="NmrA-type/Isoflavone_red_sf"/>
</dbReference>
<protein>
    <submittedName>
        <fullName evidence="4">Leucoanthocyanidin reductase 2</fullName>
        <ecNumber evidence="4">1.17.1.3</ecNumber>
    </submittedName>
</protein>
<dbReference type="AlphaFoldDB" id="X2CXW7"/>
<dbReference type="Pfam" id="PF05368">
    <property type="entry name" value="NmrA"/>
    <property type="match status" value="1"/>
</dbReference>
<evidence type="ECO:0000259" key="3">
    <source>
        <dbReference type="Pfam" id="PF05368"/>
    </source>
</evidence>
<dbReference type="Gene3D" id="3.40.50.720">
    <property type="entry name" value="NAD(P)-binding Rossmann-like Domain"/>
    <property type="match status" value="1"/>
</dbReference>
<sequence length="368" mass="41193">MASSRILVIGGTGYIGQFIVGAAVAAGHSTYALIRSSADSDPARAQRIQQLKDSGVHIIHGCVRDHQSLVNAMRDIDVVISVMGGKELTDQLKIVDAIKELGDTVKRFLPSEFGHDIDRAEPVEPGLPFYNEKRKIRRAIEAANIPFTYICCNSIAGWPYFYHIHPPELPPPTQEFEIYGDGNVKAYFVTGADIGKYTIKTVDDVRTLNKYVHFRPSKNFLTLNELACIWEKKIGKNLPRVYISEQELLHLAEANNIPESIVASLTHDIFIKGCQYNFEIDRPHDVEVSQLYPEISYTSVEDFFDEYLPLPVPSQLEEKENEGTHLFQFEEQGKEGSHLFQNDLPLAMPKAAPVTLAIPKAACTSSNF</sequence>
<feature type="domain" description="NmrA-like" evidence="3">
    <location>
        <begin position="3"/>
        <end position="304"/>
    </location>
</feature>
<gene>
    <name evidence="4" type="primary">LAR2</name>
</gene>
<dbReference type="GO" id="GO:0033788">
    <property type="term" value="F:leucoanthocyanidin reductase activity"/>
    <property type="evidence" value="ECO:0007669"/>
    <property type="project" value="UniProtKB-EC"/>
</dbReference>
<dbReference type="EC" id="1.17.1.3" evidence="4"/>
<dbReference type="InterPro" id="IPR045312">
    <property type="entry name" value="PCBER-like"/>
</dbReference>
<proteinExistence type="evidence at transcript level"/>
<evidence type="ECO:0000256" key="1">
    <source>
        <dbReference type="ARBA" id="ARBA00022857"/>
    </source>
</evidence>
<dbReference type="EMBL" id="KC589002">
    <property type="protein sequence ID" value="AHB89628.1"/>
    <property type="molecule type" value="mRNA"/>
</dbReference>
<dbReference type="PANTHER" id="PTHR43349:SF89">
    <property type="entry name" value="LEUCANTHOCYANIDIN REDUCTASE"/>
    <property type="match status" value="1"/>
</dbReference>
<organism evidence="4">
    <name type="scientific">Picea abies</name>
    <name type="common">Norway spruce</name>
    <name type="synonym">Picea excelsa</name>
    <dbReference type="NCBI Taxonomy" id="3329"/>
    <lineage>
        <taxon>Eukaryota</taxon>
        <taxon>Viridiplantae</taxon>
        <taxon>Streptophyta</taxon>
        <taxon>Embryophyta</taxon>
        <taxon>Tracheophyta</taxon>
        <taxon>Spermatophyta</taxon>
        <taxon>Pinopsida</taxon>
        <taxon>Pinidae</taxon>
        <taxon>Conifers I</taxon>
        <taxon>Pinales</taxon>
        <taxon>Pinaceae</taxon>
        <taxon>Picea</taxon>
    </lineage>
</organism>
<evidence type="ECO:0000256" key="2">
    <source>
        <dbReference type="ARBA" id="ARBA00023002"/>
    </source>
</evidence>
<evidence type="ECO:0000313" key="4">
    <source>
        <dbReference type="EMBL" id="AHB89628.1"/>
    </source>
</evidence>
<keyword evidence="2 4" id="KW-0560">Oxidoreductase</keyword>
<dbReference type="Gene3D" id="3.90.25.10">
    <property type="entry name" value="UDP-galactose 4-epimerase, domain 1"/>
    <property type="match status" value="1"/>
</dbReference>
<dbReference type="InterPro" id="IPR036291">
    <property type="entry name" value="NAD(P)-bd_dom_sf"/>
</dbReference>
<reference evidence="4" key="1">
    <citation type="journal article" date="2014" name="Plant Physiol.">
        <title>Flavan-3-ols in Norway Spruce: Biosynthesis, Accumulation, and Function in Response to Attack by the Bark Beetle-Associated Fungus Ceratocystis polonica.</title>
        <authorList>
            <person name="Hammerbacher A."/>
            <person name="Paetz C."/>
            <person name="Wright L.P."/>
            <person name="Fischer T.C."/>
            <person name="Bohlmann J."/>
            <person name="Davis A.J."/>
            <person name="Fenning T.M."/>
            <person name="Gershenzon J."/>
            <person name="Schmidt A."/>
        </authorList>
    </citation>
    <scope>NUCLEOTIDE SEQUENCE</scope>
</reference>
<dbReference type="PANTHER" id="PTHR43349">
    <property type="entry name" value="PINORESINOL REDUCTASE-RELATED"/>
    <property type="match status" value="1"/>
</dbReference>
<dbReference type="CDD" id="cd05259">
    <property type="entry name" value="PCBER_SDR_a"/>
    <property type="match status" value="1"/>
</dbReference>
<accession>X2CXW7</accession>
<dbReference type="InterPro" id="IPR008030">
    <property type="entry name" value="NmrA-like"/>
</dbReference>